<evidence type="ECO:0000313" key="2">
    <source>
        <dbReference type="Proteomes" id="UP000321947"/>
    </source>
</evidence>
<comment type="caution">
    <text evidence="1">The sequence shown here is derived from an EMBL/GenBank/DDBJ whole genome shotgun (WGS) entry which is preliminary data.</text>
</comment>
<protein>
    <submittedName>
        <fullName evidence="1">Uncharacterized protein</fullName>
    </submittedName>
</protein>
<dbReference type="AlphaFoldDB" id="A0A5D3CGV1"/>
<gene>
    <name evidence="1" type="ORF">E5676_scaffold459G00700</name>
</gene>
<organism evidence="1 2">
    <name type="scientific">Cucumis melo var. makuwa</name>
    <name type="common">Oriental melon</name>
    <dbReference type="NCBI Taxonomy" id="1194695"/>
    <lineage>
        <taxon>Eukaryota</taxon>
        <taxon>Viridiplantae</taxon>
        <taxon>Streptophyta</taxon>
        <taxon>Embryophyta</taxon>
        <taxon>Tracheophyta</taxon>
        <taxon>Spermatophyta</taxon>
        <taxon>Magnoliopsida</taxon>
        <taxon>eudicotyledons</taxon>
        <taxon>Gunneridae</taxon>
        <taxon>Pentapetalae</taxon>
        <taxon>rosids</taxon>
        <taxon>fabids</taxon>
        <taxon>Cucurbitales</taxon>
        <taxon>Cucurbitaceae</taxon>
        <taxon>Benincaseae</taxon>
        <taxon>Cucumis</taxon>
    </lineage>
</organism>
<dbReference type="EMBL" id="SSTD01011126">
    <property type="protein sequence ID" value="TYK10424.1"/>
    <property type="molecule type" value="Genomic_DNA"/>
</dbReference>
<name>A0A5D3CGV1_CUCMM</name>
<dbReference type="Proteomes" id="UP000321947">
    <property type="component" value="Unassembled WGS sequence"/>
</dbReference>
<proteinExistence type="predicted"/>
<accession>A0A5D3CGV1</accession>
<evidence type="ECO:0000313" key="1">
    <source>
        <dbReference type="EMBL" id="TYK10424.1"/>
    </source>
</evidence>
<reference evidence="1 2" key="1">
    <citation type="submission" date="2019-08" db="EMBL/GenBank/DDBJ databases">
        <title>Draft genome sequences of two oriental melons (Cucumis melo L. var makuwa).</title>
        <authorList>
            <person name="Kwon S.-Y."/>
        </authorList>
    </citation>
    <scope>NUCLEOTIDE SEQUENCE [LARGE SCALE GENOMIC DNA]</scope>
    <source>
        <strain evidence="2">cv. Chang Bougi</strain>
        <tissue evidence="1">Leaf</tissue>
    </source>
</reference>
<sequence>MEGKEEEGYKMALSSVIFCSVEALEIRCYRSLKPDINHSTNFRRDIQYNHRGSSSPSTVAKNFITIFSNSVDCLNDDFLPPELRTESSSGQVVVLYRFSSLCFLKSVPWTGAGIGFSFG</sequence>